<sequence length="501" mass="55214">MPELNIEQETDPPFHKKLMSSSLVKSRLCCCCYNDGKATNPVTLTKAETITAQPTTSAGAELNRLSNGNGNARHENHAGAANVGEEFDEIDLTEVRAPASTSQEDDRVFRLKNKSPQEPMQGTIAAGVTDMMLDEIYEESAQEQSEPIEEPAHIDTNAVMEATDEEVESTLSRKTKAPLILAKMEGEILRVEKLEPSSPEVGGKLQRSSALNNLDSLKPIDADSVNSSTGEEKEPAQLSPTKPPRRDVEKAATVDRNNPFEDDEEEKKDDETTYSLAGSVKEKQEAPKPPTPNPSTDTILSSPLSNKEVESARKSPEEVEISPISESERLEPESRESESKVVLNVRKEEEKEEPQEILSKTIDMQEAPLQNKNRSKKASSTDEGLSTDDDETTTSTDYELHSAKPKSYQKSEIAQENKAEPVKTSRMYGDITSDESESESESIALDRVNKSPNRVSIKKNTVVITKVSIDNNNPESPSTGRTKKTADYVVLTDDEFSEKII</sequence>
<keyword evidence="2" id="KW-1185">Reference proteome</keyword>
<evidence type="ECO:0000313" key="3">
    <source>
        <dbReference type="WBParaSite" id="ACRNAN_Path_821.g3124.t1"/>
    </source>
</evidence>
<feature type="compositionally biased region" description="Polar residues" evidence="1">
    <location>
        <begin position="54"/>
        <end position="70"/>
    </location>
</feature>
<feature type="compositionally biased region" description="Basic and acidic residues" evidence="1">
    <location>
        <begin position="413"/>
        <end position="423"/>
    </location>
</feature>
<dbReference type="AlphaFoldDB" id="A0A914CBW7"/>
<name>A0A914CBW7_9BILA</name>
<feature type="compositionally biased region" description="Basic and acidic residues" evidence="1">
    <location>
        <begin position="307"/>
        <end position="317"/>
    </location>
</feature>
<feature type="region of interest" description="Disordered" evidence="1">
    <location>
        <begin position="194"/>
        <end position="447"/>
    </location>
</feature>
<feature type="compositionally biased region" description="Basic and acidic residues" evidence="1">
    <location>
        <begin position="244"/>
        <end position="253"/>
    </location>
</feature>
<feature type="compositionally biased region" description="Polar residues" evidence="1">
    <location>
        <begin position="294"/>
        <end position="305"/>
    </location>
</feature>
<accession>A0A914CBW7</accession>
<organism evidence="2 3">
    <name type="scientific">Acrobeloides nanus</name>
    <dbReference type="NCBI Taxonomy" id="290746"/>
    <lineage>
        <taxon>Eukaryota</taxon>
        <taxon>Metazoa</taxon>
        <taxon>Ecdysozoa</taxon>
        <taxon>Nematoda</taxon>
        <taxon>Chromadorea</taxon>
        <taxon>Rhabditida</taxon>
        <taxon>Tylenchina</taxon>
        <taxon>Cephalobomorpha</taxon>
        <taxon>Cephaloboidea</taxon>
        <taxon>Cephalobidae</taxon>
        <taxon>Acrobeloides</taxon>
    </lineage>
</organism>
<evidence type="ECO:0000256" key="1">
    <source>
        <dbReference type="SAM" id="MobiDB-lite"/>
    </source>
</evidence>
<proteinExistence type="predicted"/>
<feature type="compositionally biased region" description="Basic and acidic residues" evidence="1">
    <location>
        <begin position="326"/>
        <end position="349"/>
    </location>
</feature>
<evidence type="ECO:0000313" key="2">
    <source>
        <dbReference type="Proteomes" id="UP000887540"/>
    </source>
</evidence>
<dbReference type="WBParaSite" id="ACRNAN_Path_821.g3124.t1">
    <property type="protein sequence ID" value="ACRNAN_Path_821.g3124.t1"/>
    <property type="gene ID" value="ACRNAN_Path_821.g3124"/>
</dbReference>
<protein>
    <submittedName>
        <fullName evidence="3">Uncharacterized protein</fullName>
    </submittedName>
</protein>
<feature type="compositionally biased region" description="Polar residues" evidence="1">
    <location>
        <begin position="206"/>
        <end position="215"/>
    </location>
</feature>
<reference evidence="3" key="1">
    <citation type="submission" date="2022-11" db="UniProtKB">
        <authorList>
            <consortium name="WormBaseParasite"/>
        </authorList>
    </citation>
    <scope>IDENTIFICATION</scope>
</reference>
<feature type="region of interest" description="Disordered" evidence="1">
    <location>
        <begin position="54"/>
        <end position="76"/>
    </location>
</feature>
<dbReference type="Proteomes" id="UP000887540">
    <property type="component" value="Unplaced"/>
</dbReference>